<sequence length="73" mass="7690">MTTTALARHVRRCGVAPVGEQDQADHTAALLVQTAEVILHRILLADTPTGTGADHVAARLAERLLALCPAPSR</sequence>
<reference evidence="1 2" key="1">
    <citation type="journal article" date="2019" name="Int. J. Syst. Evol. Microbiol.">
        <title>The Global Catalogue of Microorganisms (GCM) 10K type strain sequencing project: providing services to taxonomists for standard genome sequencing and annotation.</title>
        <authorList>
            <consortium name="The Broad Institute Genomics Platform"/>
            <consortium name="The Broad Institute Genome Sequencing Center for Infectious Disease"/>
            <person name="Wu L."/>
            <person name="Ma J."/>
        </authorList>
    </citation>
    <scope>NUCLEOTIDE SEQUENCE [LARGE SCALE GENOMIC DNA]</scope>
    <source>
        <strain evidence="1 2">JCM 13022</strain>
    </source>
</reference>
<proteinExistence type="predicted"/>
<organism evidence="1 2">
    <name type="scientific">Prauserella alba</name>
    <dbReference type="NCBI Taxonomy" id="176898"/>
    <lineage>
        <taxon>Bacteria</taxon>
        <taxon>Bacillati</taxon>
        <taxon>Actinomycetota</taxon>
        <taxon>Actinomycetes</taxon>
        <taxon>Pseudonocardiales</taxon>
        <taxon>Pseudonocardiaceae</taxon>
        <taxon>Prauserella</taxon>
    </lineage>
</organism>
<name>A0ABN1VEW7_9PSEU</name>
<evidence type="ECO:0000313" key="2">
    <source>
        <dbReference type="Proteomes" id="UP001500467"/>
    </source>
</evidence>
<gene>
    <name evidence="1" type="ORF">GCM10009675_24080</name>
</gene>
<comment type="caution">
    <text evidence="1">The sequence shown here is derived from an EMBL/GenBank/DDBJ whole genome shotgun (WGS) entry which is preliminary data.</text>
</comment>
<dbReference type="RefSeq" id="WP_253852791.1">
    <property type="nucleotide sequence ID" value="NZ_BAAALM010000007.1"/>
</dbReference>
<protein>
    <submittedName>
        <fullName evidence="1">Uncharacterized protein</fullName>
    </submittedName>
</protein>
<keyword evidence="2" id="KW-1185">Reference proteome</keyword>
<accession>A0ABN1VEW7</accession>
<dbReference type="Proteomes" id="UP001500467">
    <property type="component" value="Unassembled WGS sequence"/>
</dbReference>
<dbReference type="EMBL" id="BAAALM010000007">
    <property type="protein sequence ID" value="GAA1204768.1"/>
    <property type="molecule type" value="Genomic_DNA"/>
</dbReference>
<evidence type="ECO:0000313" key="1">
    <source>
        <dbReference type="EMBL" id="GAA1204768.1"/>
    </source>
</evidence>